<evidence type="ECO:0000313" key="5">
    <source>
        <dbReference type="Ensembl" id="ENSGMOP00000068552.1"/>
    </source>
</evidence>
<keyword evidence="2 3" id="KW-0238">DNA-binding</keyword>
<dbReference type="SUPFAM" id="SSF46785">
    <property type="entry name" value="Winged helix' DNA-binding domain"/>
    <property type="match status" value="1"/>
</dbReference>
<dbReference type="GO" id="GO:0043565">
    <property type="term" value="F:sequence-specific DNA binding"/>
    <property type="evidence" value="ECO:0007669"/>
    <property type="project" value="InterPro"/>
</dbReference>
<dbReference type="Gene3D" id="1.10.10.10">
    <property type="entry name" value="Winged helix-like DNA-binding domain superfamily/Winged helix DNA-binding domain"/>
    <property type="match status" value="1"/>
</dbReference>
<dbReference type="PROSITE" id="PS00345">
    <property type="entry name" value="ETS_DOMAIN_1"/>
    <property type="match status" value="1"/>
</dbReference>
<evidence type="ECO:0000259" key="4">
    <source>
        <dbReference type="PROSITE" id="PS50061"/>
    </source>
</evidence>
<dbReference type="FunFam" id="1.10.10.10:FF:000347">
    <property type="entry name" value="Ets variant 2"/>
    <property type="match status" value="1"/>
</dbReference>
<dbReference type="InterPro" id="IPR046328">
    <property type="entry name" value="ETS_fam"/>
</dbReference>
<comment type="subcellular location">
    <subcellularLocation>
        <location evidence="3">Nucleus</location>
    </subcellularLocation>
</comment>
<protein>
    <submittedName>
        <fullName evidence="5">ETS1-related protein</fullName>
    </submittedName>
</protein>
<dbReference type="AlphaFoldDB" id="A0A8C5FXL4"/>
<dbReference type="PROSITE" id="PS00346">
    <property type="entry name" value="ETS_DOMAIN_2"/>
    <property type="match status" value="1"/>
</dbReference>
<dbReference type="GO" id="GO:0000981">
    <property type="term" value="F:DNA-binding transcription factor activity, RNA polymerase II-specific"/>
    <property type="evidence" value="ECO:0007669"/>
    <property type="project" value="TreeGrafter"/>
</dbReference>
<dbReference type="InterPro" id="IPR036390">
    <property type="entry name" value="WH_DNA-bd_sf"/>
</dbReference>
<dbReference type="PANTHER" id="PTHR11849">
    <property type="entry name" value="ETS"/>
    <property type="match status" value="1"/>
</dbReference>
<reference evidence="5" key="1">
    <citation type="submission" date="2025-08" db="UniProtKB">
        <authorList>
            <consortium name="Ensembl"/>
        </authorList>
    </citation>
    <scope>IDENTIFICATION</scope>
</reference>
<dbReference type="PRINTS" id="PR00454">
    <property type="entry name" value="ETSDOMAIN"/>
</dbReference>
<dbReference type="PROSITE" id="PS50061">
    <property type="entry name" value="ETS_DOMAIN_3"/>
    <property type="match status" value="1"/>
</dbReference>
<accession>A0A8C5FXL4</accession>
<name>A0A8C5FXL4_GADMO</name>
<dbReference type="Proteomes" id="UP000694546">
    <property type="component" value="Chromosome 11"/>
</dbReference>
<evidence type="ECO:0000256" key="2">
    <source>
        <dbReference type="ARBA" id="ARBA00023125"/>
    </source>
</evidence>
<dbReference type="GO" id="GO:0030154">
    <property type="term" value="P:cell differentiation"/>
    <property type="evidence" value="ECO:0007669"/>
    <property type="project" value="TreeGrafter"/>
</dbReference>
<feature type="domain" description="ETS" evidence="4">
    <location>
        <begin position="154"/>
        <end position="234"/>
    </location>
</feature>
<evidence type="ECO:0000256" key="3">
    <source>
        <dbReference type="RuleBase" id="RU004019"/>
    </source>
</evidence>
<reference evidence="5" key="2">
    <citation type="submission" date="2025-09" db="UniProtKB">
        <authorList>
            <consortium name="Ensembl"/>
        </authorList>
    </citation>
    <scope>IDENTIFICATION</scope>
</reference>
<organism evidence="5 6">
    <name type="scientific">Gadus morhua</name>
    <name type="common">Atlantic cod</name>
    <dbReference type="NCBI Taxonomy" id="8049"/>
    <lineage>
        <taxon>Eukaryota</taxon>
        <taxon>Metazoa</taxon>
        <taxon>Chordata</taxon>
        <taxon>Craniata</taxon>
        <taxon>Vertebrata</taxon>
        <taxon>Euteleostomi</taxon>
        <taxon>Actinopterygii</taxon>
        <taxon>Neopterygii</taxon>
        <taxon>Teleostei</taxon>
        <taxon>Neoteleostei</taxon>
        <taxon>Acanthomorphata</taxon>
        <taxon>Zeiogadaria</taxon>
        <taxon>Gadariae</taxon>
        <taxon>Gadiformes</taxon>
        <taxon>Gadoidei</taxon>
        <taxon>Gadidae</taxon>
        <taxon>Gadus</taxon>
    </lineage>
</organism>
<dbReference type="GeneTree" id="ENSGT00940000166384"/>
<dbReference type="InterPro" id="IPR036388">
    <property type="entry name" value="WH-like_DNA-bd_sf"/>
</dbReference>
<proteinExistence type="inferred from homology"/>
<dbReference type="GO" id="GO:0005634">
    <property type="term" value="C:nucleus"/>
    <property type="evidence" value="ECO:0007669"/>
    <property type="project" value="UniProtKB-SubCell"/>
</dbReference>
<keyword evidence="6" id="KW-1185">Reference proteome</keyword>
<sequence>MDYQSGYYSDELRVQEVPASFDFISYGEFKISTISMITNQIMAYYIFIVKFFLISESISVPDDSEQRYSHRADLYDTQNQPFFWADYQPLQATSCPFQAPSCPLQATSCPLDAGPREQHCLRVAKRKNTQNTHLQGADRDRHVGMSAYPGSGPIQLWQFLLELLLDSACRSFITWTGDGWEFKMSDPSEVAKRWGQCKNKPKMNYEKLSRGLRYYYHKNIIHKTAGKRYVYRFVCDVQGMLGRTAQEVLESLNVVPAASWQQEAESTSEHSNQTYGSQ</sequence>
<keyword evidence="3" id="KW-0539">Nucleus</keyword>
<dbReference type="Pfam" id="PF00178">
    <property type="entry name" value="Ets"/>
    <property type="match status" value="1"/>
</dbReference>
<dbReference type="SMART" id="SM00413">
    <property type="entry name" value="ETS"/>
    <property type="match status" value="1"/>
</dbReference>
<dbReference type="InterPro" id="IPR000418">
    <property type="entry name" value="Ets_dom"/>
</dbReference>
<comment type="similarity">
    <text evidence="1 3">Belongs to the ETS family.</text>
</comment>
<evidence type="ECO:0000256" key="1">
    <source>
        <dbReference type="ARBA" id="ARBA00005562"/>
    </source>
</evidence>
<dbReference type="PANTHER" id="PTHR11849:SF312">
    <property type="entry name" value="ETS VARIANT TRANSCRIPTION FACTOR 2"/>
    <property type="match status" value="1"/>
</dbReference>
<dbReference type="Ensembl" id="ENSGMOT00000073268.1">
    <property type="protein sequence ID" value="ENSGMOP00000068552.1"/>
    <property type="gene ID" value="ENSGMOG00000037126.1"/>
</dbReference>
<evidence type="ECO:0000313" key="6">
    <source>
        <dbReference type="Proteomes" id="UP000694546"/>
    </source>
</evidence>